<dbReference type="GO" id="GO:0005634">
    <property type="term" value="C:nucleus"/>
    <property type="evidence" value="ECO:0007669"/>
    <property type="project" value="TreeGrafter"/>
</dbReference>
<protein>
    <recommendedName>
        <fullName evidence="5">AAA+ ATPase domain-containing protein</fullName>
    </recommendedName>
</protein>
<dbReference type="SUPFAM" id="SSF52540">
    <property type="entry name" value="P-loop containing nucleoside triphosphate hydrolases"/>
    <property type="match status" value="2"/>
</dbReference>
<evidence type="ECO:0000313" key="7">
    <source>
        <dbReference type="Proteomes" id="UP001431783"/>
    </source>
</evidence>
<dbReference type="InterPro" id="IPR031996">
    <property type="entry name" value="NVL2_nucleolin-bd"/>
</dbReference>
<dbReference type="EMBL" id="JARQZJ010000128">
    <property type="protein sequence ID" value="KAK9891498.1"/>
    <property type="molecule type" value="Genomic_DNA"/>
</dbReference>
<sequence>MKKIRRTFNSISNSVQIIPISAPEKIHKHKNSDHRALLPDIQRTRMQRMPMPYLSDPQLIPRVQKYLESNVDKTYVDIGLMADELQNTYKEYSRRKRSAFRNSVKKAYSIVLRSYGIGDEHNGSSSEDLEESESENSKGDNFHNNMMNNQLMDLYSRQAANKMDENELIDISSDDSEEESSNLKASNGPSTSNKSSKFDVTIQKNVVKLNAAKIKDKLAVVQGKKRKFDSSDMFMSSPKKKKSLATLQEPSVTFNDVAGIKPTLIEIIKMVRHVKHPIVHRRVGFRPPRGFLLHGPPGCGKTLLANAIAGELGIALLSVSSTELVAGVSGESEERIRELFQRAVLSQPCVLFIDEIDAITSSRMNAQKGMERRIVSQILACIDELNKNPEADMVVFIGATNLPDAIDPALRRAGRFDREIRLGIPDEEARVAILKCLTSDFNLASDFDWRYIGTITPGYVGADLLSLTGEASMIGIDRIYSILNKQQKKADELARHKKLMEEKKRIAEREAAQKDSDKGEPEIIVDDEPSGAEDKEKSDTNRSESPVLVIEDDNSKQEADAPIVEEPTEVSNAATSKTDNKTRDKGNEMVPEPIEESIESYSSIGSPEEVSIDVTYEEMRALLHVQNPFSKKLLDSLVITTNDFAEAVQKVQPSSKREGFATVPGVTFDDIGALKDVQKELKKTLLAPIRRKDLATKFGITVPSGILLCGPPGCGKTLLAKAIANEASINFISVKGPELLNMYVGESERAVRTCFERAKNSAPCFIFFDELESLCPKRSEAKESGSATRVVNQMLTEMDGMQKRSDVYLLAATNRPEDVDPAILRPGRIDKILYVGLPSSEERVDILKAITKNSTPLAPDVDLEEIGRSDELSGYTGADLASLVREAATIAMNEVMDSDNCYGSNVTSEQVSKRHFQEAISLIRPSVPEKDRKHYERLRMMYTKIAHNEVEKMELS</sequence>
<dbReference type="InterPro" id="IPR027417">
    <property type="entry name" value="P-loop_NTPase"/>
</dbReference>
<dbReference type="AlphaFoldDB" id="A0AAW1VFQ9"/>
<dbReference type="GO" id="GO:0005524">
    <property type="term" value="F:ATP binding"/>
    <property type="evidence" value="ECO:0007669"/>
    <property type="project" value="UniProtKB-KW"/>
</dbReference>
<comment type="similarity">
    <text evidence="1">Belongs to the AAA ATPase family.</text>
</comment>
<dbReference type="PANTHER" id="PTHR23077">
    <property type="entry name" value="AAA-FAMILY ATPASE"/>
    <property type="match status" value="1"/>
</dbReference>
<dbReference type="Proteomes" id="UP001431783">
    <property type="component" value="Unassembled WGS sequence"/>
</dbReference>
<feature type="compositionally biased region" description="Basic and acidic residues" evidence="4">
    <location>
        <begin position="505"/>
        <end position="521"/>
    </location>
</feature>
<keyword evidence="7" id="KW-1185">Reference proteome</keyword>
<dbReference type="InterPro" id="IPR003959">
    <property type="entry name" value="ATPase_AAA_core"/>
</dbReference>
<dbReference type="InterPro" id="IPR003593">
    <property type="entry name" value="AAA+_ATPase"/>
</dbReference>
<keyword evidence="2" id="KW-0547">Nucleotide-binding</keyword>
<accession>A0AAW1VFQ9</accession>
<dbReference type="FunFam" id="3.40.50.300:FF:000149">
    <property type="entry name" value="Nuclear valosin-containing protein-like"/>
    <property type="match status" value="1"/>
</dbReference>
<dbReference type="InterPro" id="IPR050168">
    <property type="entry name" value="AAA_ATPase_domain"/>
</dbReference>
<feature type="compositionally biased region" description="Polar residues" evidence="4">
    <location>
        <begin position="184"/>
        <end position="195"/>
    </location>
</feature>
<feature type="domain" description="AAA+ ATPase" evidence="5">
    <location>
        <begin position="287"/>
        <end position="426"/>
    </location>
</feature>
<feature type="region of interest" description="Disordered" evidence="4">
    <location>
        <begin position="119"/>
        <end position="146"/>
    </location>
</feature>
<dbReference type="GO" id="GO:1990275">
    <property type="term" value="F:preribosome binding"/>
    <property type="evidence" value="ECO:0007669"/>
    <property type="project" value="TreeGrafter"/>
</dbReference>
<dbReference type="PROSITE" id="PS00674">
    <property type="entry name" value="AAA"/>
    <property type="match status" value="1"/>
</dbReference>
<feature type="region of interest" description="Disordered" evidence="4">
    <location>
        <begin position="172"/>
        <end position="196"/>
    </location>
</feature>
<dbReference type="Pfam" id="PF17862">
    <property type="entry name" value="AAA_lid_3"/>
    <property type="match status" value="1"/>
</dbReference>
<dbReference type="Gene3D" id="3.40.50.300">
    <property type="entry name" value="P-loop containing nucleotide triphosphate hydrolases"/>
    <property type="match status" value="2"/>
</dbReference>
<evidence type="ECO:0000256" key="4">
    <source>
        <dbReference type="SAM" id="MobiDB-lite"/>
    </source>
</evidence>
<dbReference type="GO" id="GO:0003723">
    <property type="term" value="F:RNA binding"/>
    <property type="evidence" value="ECO:0007669"/>
    <property type="project" value="TreeGrafter"/>
</dbReference>
<comment type="caution">
    <text evidence="6">The sequence shown here is derived from an EMBL/GenBank/DDBJ whole genome shotgun (WGS) entry which is preliminary data.</text>
</comment>
<feature type="compositionally biased region" description="Basic and acidic residues" evidence="4">
    <location>
        <begin position="532"/>
        <end position="542"/>
    </location>
</feature>
<feature type="region of interest" description="Disordered" evidence="4">
    <location>
        <begin position="505"/>
        <end position="602"/>
    </location>
</feature>
<dbReference type="Pfam" id="PF16725">
    <property type="entry name" value="Nucleolin_bd"/>
    <property type="match status" value="1"/>
</dbReference>
<dbReference type="PANTHER" id="PTHR23077:SF171">
    <property type="entry name" value="NUCLEAR VALOSIN-CONTAINING PROTEIN-LIKE"/>
    <property type="match status" value="1"/>
</dbReference>
<dbReference type="FunFam" id="3.40.50.300:FF:000600">
    <property type="entry name" value="Nuclear valosin-containing protein-like"/>
    <property type="match status" value="1"/>
</dbReference>
<reference evidence="6 7" key="1">
    <citation type="submission" date="2023-03" db="EMBL/GenBank/DDBJ databases">
        <title>Genome insight into feeding habits of ladybird beetles.</title>
        <authorList>
            <person name="Li H.-S."/>
            <person name="Huang Y.-H."/>
            <person name="Pang H."/>
        </authorList>
    </citation>
    <scope>NUCLEOTIDE SEQUENCE [LARGE SCALE GENOMIC DNA]</scope>
    <source>
        <strain evidence="6">SYSU_2023b</strain>
        <tissue evidence="6">Whole body</tissue>
    </source>
</reference>
<dbReference type="InterPro" id="IPR038100">
    <property type="entry name" value="NLV2_N_sf"/>
</dbReference>
<proteinExistence type="inferred from homology"/>
<dbReference type="InterPro" id="IPR041569">
    <property type="entry name" value="AAA_lid_3"/>
</dbReference>
<gene>
    <name evidence="6" type="ORF">WA026_014735</name>
</gene>
<dbReference type="GO" id="GO:0016887">
    <property type="term" value="F:ATP hydrolysis activity"/>
    <property type="evidence" value="ECO:0007669"/>
    <property type="project" value="InterPro"/>
</dbReference>
<feature type="domain" description="AAA+ ATPase" evidence="5">
    <location>
        <begin position="702"/>
        <end position="839"/>
    </location>
</feature>
<dbReference type="Pfam" id="PF00004">
    <property type="entry name" value="AAA"/>
    <property type="match status" value="2"/>
</dbReference>
<evidence type="ECO:0000259" key="5">
    <source>
        <dbReference type="SMART" id="SM00382"/>
    </source>
</evidence>
<dbReference type="InterPro" id="IPR003960">
    <property type="entry name" value="ATPase_AAA_CS"/>
</dbReference>
<dbReference type="Gene3D" id="1.10.8.60">
    <property type="match status" value="2"/>
</dbReference>
<dbReference type="SMART" id="SM00382">
    <property type="entry name" value="AAA"/>
    <property type="match status" value="2"/>
</dbReference>
<evidence type="ECO:0000256" key="3">
    <source>
        <dbReference type="ARBA" id="ARBA00022840"/>
    </source>
</evidence>
<dbReference type="Gene3D" id="1.10.10.2010">
    <property type="match status" value="1"/>
</dbReference>
<feature type="compositionally biased region" description="Basic and acidic residues" evidence="4">
    <location>
        <begin position="578"/>
        <end position="587"/>
    </location>
</feature>
<name>A0AAW1VFQ9_9CUCU</name>
<evidence type="ECO:0000313" key="6">
    <source>
        <dbReference type="EMBL" id="KAK9891498.1"/>
    </source>
</evidence>
<organism evidence="6 7">
    <name type="scientific">Henosepilachna vigintioctopunctata</name>
    <dbReference type="NCBI Taxonomy" id="420089"/>
    <lineage>
        <taxon>Eukaryota</taxon>
        <taxon>Metazoa</taxon>
        <taxon>Ecdysozoa</taxon>
        <taxon>Arthropoda</taxon>
        <taxon>Hexapoda</taxon>
        <taxon>Insecta</taxon>
        <taxon>Pterygota</taxon>
        <taxon>Neoptera</taxon>
        <taxon>Endopterygota</taxon>
        <taxon>Coleoptera</taxon>
        <taxon>Polyphaga</taxon>
        <taxon>Cucujiformia</taxon>
        <taxon>Coccinelloidea</taxon>
        <taxon>Coccinellidae</taxon>
        <taxon>Epilachninae</taxon>
        <taxon>Epilachnini</taxon>
        <taxon>Henosepilachna</taxon>
    </lineage>
</organism>
<evidence type="ECO:0000256" key="1">
    <source>
        <dbReference type="ARBA" id="ARBA00006914"/>
    </source>
</evidence>
<keyword evidence="3" id="KW-0067">ATP-binding</keyword>
<evidence type="ECO:0000256" key="2">
    <source>
        <dbReference type="ARBA" id="ARBA00022741"/>
    </source>
</evidence>
<dbReference type="GO" id="GO:0042254">
    <property type="term" value="P:ribosome biogenesis"/>
    <property type="evidence" value="ECO:0007669"/>
    <property type="project" value="TreeGrafter"/>
</dbReference>